<dbReference type="Proteomes" id="UP000184694">
    <property type="component" value="Unassembled WGS sequence"/>
</dbReference>
<feature type="signal peptide" evidence="1">
    <location>
        <begin position="1"/>
        <end position="20"/>
    </location>
</feature>
<dbReference type="RefSeq" id="WP_074217065.1">
    <property type="nucleotide sequence ID" value="NZ_FSRG01000006.1"/>
</dbReference>
<evidence type="ECO:0000313" key="2">
    <source>
        <dbReference type="EMBL" id="SIO24839.1"/>
    </source>
</evidence>
<organism evidence="2 3">
    <name type="scientific">Halodesulfovibrio marinisediminis DSM 17456</name>
    <dbReference type="NCBI Taxonomy" id="1121457"/>
    <lineage>
        <taxon>Bacteria</taxon>
        <taxon>Pseudomonadati</taxon>
        <taxon>Thermodesulfobacteriota</taxon>
        <taxon>Desulfovibrionia</taxon>
        <taxon>Desulfovibrionales</taxon>
        <taxon>Desulfovibrionaceae</taxon>
        <taxon>Halodesulfovibrio</taxon>
    </lineage>
</organism>
<dbReference type="EMBL" id="FSRG01000006">
    <property type="protein sequence ID" value="SIO24839.1"/>
    <property type="molecule type" value="Genomic_DNA"/>
</dbReference>
<dbReference type="OrthoDB" id="5464784at2"/>
<feature type="chain" id="PRO_5012636299" evidence="1">
    <location>
        <begin position="21"/>
        <end position="331"/>
    </location>
</feature>
<gene>
    <name evidence="2" type="ORF">SAMN02745161_2281</name>
</gene>
<keyword evidence="1" id="KW-0732">Signal</keyword>
<proteinExistence type="predicted"/>
<reference evidence="3" key="1">
    <citation type="submission" date="2016-11" db="EMBL/GenBank/DDBJ databases">
        <authorList>
            <person name="Varghese N."/>
            <person name="Submissions S."/>
        </authorList>
    </citation>
    <scope>NUCLEOTIDE SEQUENCE [LARGE SCALE GENOMIC DNA]</scope>
    <source>
        <strain evidence="3">DSM 17456</strain>
    </source>
</reference>
<sequence length="331" mass="38828">MMKNILSLFFLVLFLCSVNATDSVAQTDSAIQKPVMYRELFAEPRVTTLLSLDAYKDKTPVTKKHLQDAFVSMMDWKALRSGMVHRYNEYAIFKELNVSWAGDTNAAVTLIQWLYKNGVAVDYTRTTYFFTLQYIHDATKGVYEVRCSANDMVTESGSETPKRVLNRYRKECMWPPSVEEQDREMLSLFTKEYRYFNNWSVKFKRVEPFHAEVVTTLDKKYIEQMLRQQLPAKRTALRVAEDGVYWGDKQIVTVTQEEGQNRITADFDLHYTISMDGKKLKKADSVPHLYLLKTFKRSLVRCDVKGQELKRIRKYTVEEYLKKLEAYIFSE</sequence>
<evidence type="ECO:0000313" key="3">
    <source>
        <dbReference type="Proteomes" id="UP000184694"/>
    </source>
</evidence>
<evidence type="ECO:0000256" key="1">
    <source>
        <dbReference type="SAM" id="SignalP"/>
    </source>
</evidence>
<dbReference type="STRING" id="1121457.SAMN02745161_2281"/>
<accession>A0A1N6HYX0</accession>
<protein>
    <submittedName>
        <fullName evidence="2">Uncharacterized protein</fullName>
    </submittedName>
</protein>
<keyword evidence="3" id="KW-1185">Reference proteome</keyword>
<name>A0A1N6HYX0_9BACT</name>
<dbReference type="AlphaFoldDB" id="A0A1N6HYX0"/>